<comment type="catalytic activity">
    <reaction evidence="5">
        <text>N,N-dimethyl-1,4-phenylenediamine + anthranilate + 2 NAD(+) = 2-(4-dimethylaminophenyl)diazenylbenzoate + 2 NADH + 2 H(+)</text>
        <dbReference type="Rhea" id="RHEA:55872"/>
        <dbReference type="ChEBI" id="CHEBI:15378"/>
        <dbReference type="ChEBI" id="CHEBI:15783"/>
        <dbReference type="ChEBI" id="CHEBI:16567"/>
        <dbReference type="ChEBI" id="CHEBI:57540"/>
        <dbReference type="ChEBI" id="CHEBI:57945"/>
        <dbReference type="ChEBI" id="CHEBI:71579"/>
        <dbReference type="EC" id="1.7.1.17"/>
    </reaction>
    <physiologicalReaction direction="right-to-left" evidence="5">
        <dbReference type="Rhea" id="RHEA:55874"/>
    </physiologicalReaction>
</comment>
<sequence length="213" mass="22816">MPTLLHLDSSADLTSSRSRAITATFAEAWRGRGDDYTVVYRDLHMRPLPHLADPALHWAPELRPPGATPAREADELQRQLLDELLCADVLLIGAPLYNYSLPSTLKAWIDYIHVPGVTGSFAGSPRPLEGRPAVIVTARGAVYDPGTPSQDWDHEVPALRIVLGSALGMDVTVVTTSVTLADFVPALAELAERSASELAAAHREAARLGAALG</sequence>
<comment type="similarity">
    <text evidence="6">Belongs to the azoreductase type 1 family.</text>
</comment>
<dbReference type="AlphaFoldDB" id="A0A2M9BU63"/>
<dbReference type="InterPro" id="IPR029039">
    <property type="entry name" value="Flavoprotein-like_sf"/>
</dbReference>
<comment type="cofactor">
    <cofactor evidence="6">
        <name>FMN</name>
        <dbReference type="ChEBI" id="CHEBI:58210"/>
    </cofactor>
    <text evidence="6">Binds 1 FMN per subunit.</text>
</comment>
<name>A0A2M9BU63_9MICO</name>
<dbReference type="RefSeq" id="WP_100345219.1">
    <property type="nucleotide sequence ID" value="NZ_PGFB01000004.1"/>
</dbReference>
<comment type="function">
    <text evidence="6">Also exhibits azoreductase activity. Catalyzes the reductive cleavage of the azo bond in aromatic azo compounds to the corresponding amines.</text>
</comment>
<keyword evidence="2 6" id="KW-0288">FMN</keyword>
<dbReference type="GO" id="GO:0010181">
    <property type="term" value="F:FMN binding"/>
    <property type="evidence" value="ECO:0007669"/>
    <property type="project" value="UniProtKB-UniRule"/>
</dbReference>
<dbReference type="GO" id="GO:0016655">
    <property type="term" value="F:oxidoreductase activity, acting on NAD(P)H, quinone or similar compound as acceptor"/>
    <property type="evidence" value="ECO:0007669"/>
    <property type="project" value="InterPro"/>
</dbReference>
<accession>A0A2M9BU63</accession>
<dbReference type="InterPro" id="IPR003680">
    <property type="entry name" value="Flavodoxin_fold"/>
</dbReference>
<evidence type="ECO:0000256" key="4">
    <source>
        <dbReference type="ARBA" id="ARBA00023027"/>
    </source>
</evidence>
<dbReference type="SUPFAM" id="SSF52218">
    <property type="entry name" value="Flavoproteins"/>
    <property type="match status" value="1"/>
</dbReference>
<keyword evidence="1 6" id="KW-0285">Flavoprotein</keyword>
<feature type="binding site" evidence="6">
    <location>
        <begin position="16"/>
        <end position="18"/>
    </location>
    <ligand>
        <name>FMN</name>
        <dbReference type="ChEBI" id="CHEBI:58210"/>
    </ligand>
</feature>
<dbReference type="Pfam" id="PF02525">
    <property type="entry name" value="Flavodoxin_2"/>
    <property type="match status" value="1"/>
</dbReference>
<evidence type="ECO:0000256" key="2">
    <source>
        <dbReference type="ARBA" id="ARBA00022643"/>
    </source>
</evidence>
<comment type="caution">
    <text evidence="6">Lacks conserved residue(s) required for the propagation of feature annotation.</text>
</comment>
<dbReference type="EMBL" id="PGFB01000004">
    <property type="protein sequence ID" value="PJJ61484.1"/>
    <property type="molecule type" value="Genomic_DNA"/>
</dbReference>
<evidence type="ECO:0000259" key="7">
    <source>
        <dbReference type="Pfam" id="PF02525"/>
    </source>
</evidence>
<dbReference type="OrthoDB" id="9805013at2"/>
<dbReference type="EC" id="1.7.1.17" evidence="6"/>
<keyword evidence="3 6" id="KW-0560">Oxidoreductase</keyword>
<evidence type="ECO:0000313" key="8">
    <source>
        <dbReference type="EMBL" id="PJJ61484.1"/>
    </source>
</evidence>
<proteinExistence type="inferred from homology"/>
<dbReference type="PANTHER" id="PTHR43741">
    <property type="entry name" value="FMN-DEPENDENT NADH-AZOREDUCTASE 1"/>
    <property type="match status" value="1"/>
</dbReference>
<dbReference type="InterPro" id="IPR050104">
    <property type="entry name" value="FMN-dep_NADH:Q_OxRdtase_AzoR1"/>
</dbReference>
<reference evidence="8 9" key="1">
    <citation type="submission" date="2017-11" db="EMBL/GenBank/DDBJ databases">
        <title>Genomic Encyclopedia of Archaeal and Bacterial Type Strains, Phase II (KMG-II): From Individual Species to Whole Genera.</title>
        <authorList>
            <person name="Goeker M."/>
        </authorList>
    </citation>
    <scope>NUCLEOTIDE SEQUENCE [LARGE SCALE GENOMIC DNA]</scope>
    <source>
        <strain evidence="8 9">DSM 25625</strain>
    </source>
</reference>
<dbReference type="HAMAP" id="MF_01216">
    <property type="entry name" value="Azoreductase_type1"/>
    <property type="match status" value="1"/>
</dbReference>
<dbReference type="InterPro" id="IPR023048">
    <property type="entry name" value="NADH:quinone_OxRdtase_FMN_depd"/>
</dbReference>
<feature type="domain" description="Flavodoxin-like fold" evidence="7">
    <location>
        <begin position="3"/>
        <end position="174"/>
    </location>
</feature>
<keyword evidence="9" id="KW-1185">Reference proteome</keyword>
<dbReference type="GO" id="GO:0016652">
    <property type="term" value="F:oxidoreductase activity, acting on NAD(P)H as acceptor"/>
    <property type="evidence" value="ECO:0007669"/>
    <property type="project" value="UniProtKB-UniRule"/>
</dbReference>
<comment type="function">
    <text evidence="6">Quinone reductase that provides resistance to thiol-specific stress caused by electrophilic quinones.</text>
</comment>
<comment type="subunit">
    <text evidence="6">Homodimer.</text>
</comment>
<comment type="catalytic activity">
    <reaction evidence="6">
        <text>2 a quinone + NADH + H(+) = 2 a 1,4-benzosemiquinone + NAD(+)</text>
        <dbReference type="Rhea" id="RHEA:65952"/>
        <dbReference type="ChEBI" id="CHEBI:15378"/>
        <dbReference type="ChEBI" id="CHEBI:57540"/>
        <dbReference type="ChEBI" id="CHEBI:57945"/>
        <dbReference type="ChEBI" id="CHEBI:132124"/>
        <dbReference type="ChEBI" id="CHEBI:134225"/>
    </reaction>
</comment>
<evidence type="ECO:0000256" key="6">
    <source>
        <dbReference type="HAMAP-Rule" id="MF_01216"/>
    </source>
</evidence>
<dbReference type="Proteomes" id="UP000230161">
    <property type="component" value="Unassembled WGS sequence"/>
</dbReference>
<gene>
    <name evidence="6" type="primary">azoR</name>
    <name evidence="8" type="ORF">CLV54_2429</name>
</gene>
<dbReference type="Gene3D" id="3.40.50.360">
    <property type="match status" value="1"/>
</dbReference>
<feature type="binding site" evidence="6">
    <location>
        <position position="10"/>
    </location>
    <ligand>
        <name>FMN</name>
        <dbReference type="ChEBI" id="CHEBI:58210"/>
    </ligand>
</feature>
<organism evidence="8 9">
    <name type="scientific">Compostimonas suwonensis</name>
    <dbReference type="NCBI Taxonomy" id="1048394"/>
    <lineage>
        <taxon>Bacteria</taxon>
        <taxon>Bacillati</taxon>
        <taxon>Actinomycetota</taxon>
        <taxon>Actinomycetes</taxon>
        <taxon>Micrococcales</taxon>
        <taxon>Microbacteriaceae</taxon>
        <taxon>Compostimonas</taxon>
    </lineage>
</organism>
<keyword evidence="4 6" id="KW-0520">NAD</keyword>
<dbReference type="EC" id="1.6.5.-" evidence="6"/>
<comment type="caution">
    <text evidence="8">The sequence shown here is derived from an EMBL/GenBank/DDBJ whole genome shotgun (WGS) entry which is preliminary data.</text>
</comment>
<dbReference type="PANTHER" id="PTHR43741:SF4">
    <property type="entry name" value="FMN-DEPENDENT NADH:QUINONE OXIDOREDUCTASE"/>
    <property type="match status" value="1"/>
</dbReference>
<protein>
    <recommendedName>
        <fullName evidence="6">FMN dependent NADH:quinone oxidoreductase</fullName>
        <ecNumber evidence="6">1.6.5.-</ecNumber>
    </recommendedName>
    <alternativeName>
        <fullName evidence="6">Azo-dye reductase</fullName>
    </alternativeName>
    <alternativeName>
        <fullName evidence="6">FMN-dependent NADH-azo compound oxidoreductase</fullName>
    </alternativeName>
    <alternativeName>
        <fullName evidence="6">FMN-dependent NADH-azoreductase</fullName>
        <ecNumber evidence="6">1.7.1.17</ecNumber>
    </alternativeName>
</protein>
<evidence type="ECO:0000313" key="9">
    <source>
        <dbReference type="Proteomes" id="UP000230161"/>
    </source>
</evidence>
<evidence type="ECO:0000256" key="3">
    <source>
        <dbReference type="ARBA" id="ARBA00023002"/>
    </source>
</evidence>
<evidence type="ECO:0000256" key="5">
    <source>
        <dbReference type="ARBA" id="ARBA00048542"/>
    </source>
</evidence>
<dbReference type="GO" id="GO:0009055">
    <property type="term" value="F:electron transfer activity"/>
    <property type="evidence" value="ECO:0007669"/>
    <property type="project" value="UniProtKB-UniRule"/>
</dbReference>
<evidence type="ECO:0000256" key="1">
    <source>
        <dbReference type="ARBA" id="ARBA00022630"/>
    </source>
</evidence>